<dbReference type="OrthoDB" id="10043682at2759"/>
<evidence type="ECO:0000313" key="4">
    <source>
        <dbReference type="EMBL" id="CAF4299925.1"/>
    </source>
</evidence>
<dbReference type="AlphaFoldDB" id="A0A815TJN7"/>
<evidence type="ECO:0000313" key="3">
    <source>
        <dbReference type="EMBL" id="CAF1512226.1"/>
    </source>
</evidence>
<evidence type="ECO:0000313" key="5">
    <source>
        <dbReference type="EMBL" id="CAF4368141.1"/>
    </source>
</evidence>
<feature type="transmembrane region" description="Helical" evidence="1">
    <location>
        <begin position="42"/>
        <end position="61"/>
    </location>
</feature>
<organism evidence="2 6">
    <name type="scientific">Didymodactylos carnosus</name>
    <dbReference type="NCBI Taxonomy" id="1234261"/>
    <lineage>
        <taxon>Eukaryota</taxon>
        <taxon>Metazoa</taxon>
        <taxon>Spiralia</taxon>
        <taxon>Gnathifera</taxon>
        <taxon>Rotifera</taxon>
        <taxon>Eurotatoria</taxon>
        <taxon>Bdelloidea</taxon>
        <taxon>Philodinida</taxon>
        <taxon>Philodinidae</taxon>
        <taxon>Didymodactylos</taxon>
    </lineage>
</organism>
<keyword evidence="1" id="KW-0472">Membrane</keyword>
<sequence>MNNSNPEQKDLYPKLKHYLKTLNLFKSYPPSSEQHDLNNELISTRCYIFLLIISLIALILYRSLIPTTTTNQFNSLYNENSQTLTCLCSTVSIAYGTLT</sequence>
<keyword evidence="1" id="KW-1133">Transmembrane helix</keyword>
<protein>
    <submittedName>
        <fullName evidence="2">Uncharacterized protein</fullName>
    </submittedName>
</protein>
<evidence type="ECO:0000313" key="2">
    <source>
        <dbReference type="EMBL" id="CAF1506959.1"/>
    </source>
</evidence>
<proteinExistence type="predicted"/>
<dbReference type="Proteomes" id="UP000663829">
    <property type="component" value="Unassembled WGS sequence"/>
</dbReference>
<evidence type="ECO:0000313" key="6">
    <source>
        <dbReference type="Proteomes" id="UP000663829"/>
    </source>
</evidence>
<dbReference type="EMBL" id="CAJNOQ010022861">
    <property type="protein sequence ID" value="CAF1506959.1"/>
    <property type="molecule type" value="Genomic_DNA"/>
</dbReference>
<dbReference type="EMBL" id="CAJOBA010057412">
    <property type="protein sequence ID" value="CAF4299925.1"/>
    <property type="molecule type" value="Genomic_DNA"/>
</dbReference>
<dbReference type="EMBL" id="CAJNOK010035333">
    <property type="protein sequence ID" value="CAF1512226.1"/>
    <property type="molecule type" value="Genomic_DNA"/>
</dbReference>
<dbReference type="Proteomes" id="UP000681722">
    <property type="component" value="Unassembled WGS sequence"/>
</dbReference>
<keyword evidence="6" id="KW-1185">Reference proteome</keyword>
<dbReference type="EMBL" id="CAJOBC010088392">
    <property type="protein sequence ID" value="CAF4368141.1"/>
    <property type="molecule type" value="Genomic_DNA"/>
</dbReference>
<keyword evidence="1" id="KW-0812">Transmembrane</keyword>
<reference evidence="2" key="1">
    <citation type="submission" date="2021-02" db="EMBL/GenBank/DDBJ databases">
        <authorList>
            <person name="Nowell W R."/>
        </authorList>
    </citation>
    <scope>NUCLEOTIDE SEQUENCE</scope>
</reference>
<comment type="caution">
    <text evidence="2">The sequence shown here is derived from an EMBL/GenBank/DDBJ whole genome shotgun (WGS) entry which is preliminary data.</text>
</comment>
<dbReference type="Proteomes" id="UP000677228">
    <property type="component" value="Unassembled WGS sequence"/>
</dbReference>
<gene>
    <name evidence="2" type="ORF">GPM918_LOCUS36939</name>
    <name evidence="3" type="ORF">OVA965_LOCUS37420</name>
    <name evidence="5" type="ORF">SRO942_LOCUS37693</name>
    <name evidence="4" type="ORF">TMI583_LOCUS38500</name>
</gene>
<evidence type="ECO:0000256" key="1">
    <source>
        <dbReference type="SAM" id="Phobius"/>
    </source>
</evidence>
<accession>A0A815TJN7</accession>
<name>A0A815TJN7_9BILA</name>
<dbReference type="Proteomes" id="UP000682733">
    <property type="component" value="Unassembled WGS sequence"/>
</dbReference>